<name>A0A7W7KB54_9SPHN</name>
<dbReference type="EMBL" id="JACHLR010000010">
    <property type="protein sequence ID" value="MBB4859246.1"/>
    <property type="molecule type" value="Genomic_DNA"/>
</dbReference>
<gene>
    <name evidence="2" type="ORF">HNO88_002575</name>
</gene>
<dbReference type="Proteomes" id="UP000555448">
    <property type="component" value="Unassembled WGS sequence"/>
</dbReference>
<keyword evidence="3" id="KW-1185">Reference proteome</keyword>
<comment type="caution">
    <text evidence="2">The sequence shown here is derived from an EMBL/GenBank/DDBJ whole genome shotgun (WGS) entry which is preliminary data.</text>
</comment>
<evidence type="ECO:0000256" key="1">
    <source>
        <dbReference type="SAM" id="SignalP"/>
    </source>
</evidence>
<reference evidence="2 3" key="1">
    <citation type="submission" date="2020-08" db="EMBL/GenBank/DDBJ databases">
        <title>Functional genomics of gut bacteria from endangered species of beetles.</title>
        <authorList>
            <person name="Carlos-Shanley C."/>
        </authorList>
    </citation>
    <scope>NUCLEOTIDE SEQUENCE [LARGE SCALE GENOMIC DNA]</scope>
    <source>
        <strain evidence="2 3">S00245</strain>
    </source>
</reference>
<keyword evidence="1" id="KW-0732">Signal</keyword>
<accession>A0A7W7KB54</accession>
<dbReference type="RefSeq" id="WP_184245742.1">
    <property type="nucleotide sequence ID" value="NZ_JACHLR010000010.1"/>
</dbReference>
<proteinExistence type="predicted"/>
<evidence type="ECO:0000313" key="3">
    <source>
        <dbReference type="Proteomes" id="UP000555448"/>
    </source>
</evidence>
<dbReference type="AlphaFoldDB" id="A0A7W7KB54"/>
<feature type="chain" id="PRO_5031248118" evidence="1">
    <location>
        <begin position="27"/>
        <end position="224"/>
    </location>
</feature>
<sequence length="224" mass="24724">MTSTGRLRIFEPLIFALVLFAAAASAEQNQPYPSSGTKQEQWTYVTGLASEGFAMKATEANISGRARDTAFRRRGVRFFRAAKFLRAYIDQHFVTQAAKRSPAYVYASFTLALYLENAGDVWRARSWYEEARRYDAFALSAGQAGPTYNGAAIRSLIPVRLERVTRLANLNGGTHPQAEISISFSAPSDYQAGVAFLLHRQDRIPDLFGGGETVTDQPTRGDAP</sequence>
<organism evidence="2 3">
    <name type="scientific">Novosphingobium chloroacetimidivorans</name>
    <dbReference type="NCBI Taxonomy" id="1428314"/>
    <lineage>
        <taxon>Bacteria</taxon>
        <taxon>Pseudomonadati</taxon>
        <taxon>Pseudomonadota</taxon>
        <taxon>Alphaproteobacteria</taxon>
        <taxon>Sphingomonadales</taxon>
        <taxon>Sphingomonadaceae</taxon>
        <taxon>Novosphingobium</taxon>
    </lineage>
</organism>
<evidence type="ECO:0000313" key="2">
    <source>
        <dbReference type="EMBL" id="MBB4859246.1"/>
    </source>
</evidence>
<feature type="signal peptide" evidence="1">
    <location>
        <begin position="1"/>
        <end position="26"/>
    </location>
</feature>
<protein>
    <submittedName>
        <fullName evidence="2">Uncharacterized protein</fullName>
    </submittedName>
</protein>